<dbReference type="RefSeq" id="WP_092937434.1">
    <property type="nucleotide sequence ID" value="NZ_FONX01000002.1"/>
</dbReference>
<sequence>MTHSLSSQARRELTRQYKQAFPCMGIYALRCDAAGLLRLGRSRNAEGMLNRLRFELARGGHHDKTVQIAWNTYGSEAFSFEVIDRVKERDDPAFDYDAELDALLTLWAAELLPSGAPTSPHARMPEGGSA</sequence>
<dbReference type="EMBL" id="FONX01000002">
    <property type="protein sequence ID" value="SFE44101.1"/>
    <property type="molecule type" value="Genomic_DNA"/>
</dbReference>
<reference evidence="2" key="1">
    <citation type="submission" date="2016-10" db="EMBL/GenBank/DDBJ databases">
        <authorList>
            <person name="Varghese N."/>
            <person name="Submissions S."/>
        </authorList>
    </citation>
    <scope>NUCLEOTIDE SEQUENCE [LARGE SCALE GENOMIC DNA]</scope>
    <source>
        <strain evidence="2">DSM 27981</strain>
    </source>
</reference>
<organism evidence="1 2">
    <name type="scientific">Paracidovorax wautersii</name>
    <dbReference type="NCBI Taxonomy" id="1177982"/>
    <lineage>
        <taxon>Bacteria</taxon>
        <taxon>Pseudomonadati</taxon>
        <taxon>Pseudomonadota</taxon>
        <taxon>Betaproteobacteria</taxon>
        <taxon>Burkholderiales</taxon>
        <taxon>Comamonadaceae</taxon>
        <taxon>Paracidovorax</taxon>
    </lineage>
</organism>
<dbReference type="Proteomes" id="UP000199119">
    <property type="component" value="Unassembled WGS sequence"/>
</dbReference>
<evidence type="ECO:0008006" key="3">
    <source>
        <dbReference type="Google" id="ProtNLM"/>
    </source>
</evidence>
<dbReference type="InterPro" id="IPR035901">
    <property type="entry name" value="GIY-YIG_endonuc_sf"/>
</dbReference>
<proteinExistence type="predicted"/>
<dbReference type="CDD" id="cd10451">
    <property type="entry name" value="GIY-YIG_LuxR_like"/>
    <property type="match status" value="1"/>
</dbReference>
<dbReference type="STRING" id="1177982.SAMN04489711_10262"/>
<name>A0A1I2AJE6_9BURK</name>
<gene>
    <name evidence="1" type="ORF">SAMN04489711_10262</name>
</gene>
<evidence type="ECO:0000313" key="1">
    <source>
        <dbReference type="EMBL" id="SFE44101.1"/>
    </source>
</evidence>
<dbReference type="OrthoDB" id="9134286at2"/>
<dbReference type="AlphaFoldDB" id="A0A1I2AJE6"/>
<dbReference type="Gene3D" id="3.40.1440.10">
    <property type="entry name" value="GIY-YIG endonuclease"/>
    <property type="match status" value="1"/>
</dbReference>
<accession>A0A1I2AJE6</accession>
<keyword evidence="2" id="KW-1185">Reference proteome</keyword>
<evidence type="ECO:0000313" key="2">
    <source>
        <dbReference type="Proteomes" id="UP000199119"/>
    </source>
</evidence>
<protein>
    <recommendedName>
        <fullName evidence="3">GIY-YIG nuclease family protein</fullName>
    </recommendedName>
</protein>